<dbReference type="Proteomes" id="UP000679307">
    <property type="component" value="Chromosome"/>
</dbReference>
<name>A0ABX8EQ76_9ACTN</name>
<proteinExistence type="predicted"/>
<organism evidence="1 2">
    <name type="scientific">Nocardioides aquaticus</name>
    <dbReference type="NCBI Taxonomy" id="160826"/>
    <lineage>
        <taxon>Bacteria</taxon>
        <taxon>Bacillati</taxon>
        <taxon>Actinomycetota</taxon>
        <taxon>Actinomycetes</taxon>
        <taxon>Propionibacteriales</taxon>
        <taxon>Nocardioidaceae</taxon>
        <taxon>Nocardioides</taxon>
    </lineage>
</organism>
<evidence type="ECO:0000313" key="2">
    <source>
        <dbReference type="Proteomes" id="UP000679307"/>
    </source>
</evidence>
<evidence type="ECO:0008006" key="3">
    <source>
        <dbReference type="Google" id="ProtNLM"/>
    </source>
</evidence>
<dbReference type="EMBL" id="CP075371">
    <property type="protein sequence ID" value="QVT81503.1"/>
    <property type="molecule type" value="Genomic_DNA"/>
</dbReference>
<gene>
    <name evidence="1" type="ORF">ENKNEFLB_03913</name>
</gene>
<reference evidence="1 2" key="1">
    <citation type="submission" date="2021-05" db="EMBL/GenBank/DDBJ databases">
        <title>Complete genome of Nocardioides aquaticus KCTC 9944T isolated from meromictic and hypersaline Ekho Lake, Antarctica.</title>
        <authorList>
            <person name="Hwang K."/>
            <person name="Kim K.M."/>
            <person name="Choe H."/>
        </authorList>
    </citation>
    <scope>NUCLEOTIDE SEQUENCE [LARGE SCALE GENOMIC DNA]</scope>
    <source>
        <strain evidence="1 2">KCTC 9944</strain>
    </source>
</reference>
<sequence>MPLVGLVDGERVVSSLLTTEQWTALVEDGRAKRRTITLPCGFAGHAKTSKLGTTYFAHNPGGDGCSAGESAQHLLAKATIVDAALAAGWHAEPEVPGDGWVADVMATRGNVRVAFEVQWSRQSLTDYEFRQKRYRDAGIASTAWFARHTDGLPLTSRDLPILTLAIDDENNPVVTVGTKDIPLSETIQRLLTGRLKHRDWVANGQPAHTEVEVLSTACWNCRKDFVVWDVAQTTVTGNCESKGFSTFRVGVFSPDRPENDNDIKRAVAEWAGARNLTAANMGRRVTKTSGAKHMAFVCPHCNRVSGDVPLSQEFAHGGDEAITCDTQPTAVAQAHWCLAGDAGVCFDPPDAVRKRLDYEQTLSEQPNPQAAAVGAISVNHAVARMFGGY</sequence>
<keyword evidence="2" id="KW-1185">Reference proteome</keyword>
<protein>
    <recommendedName>
        <fullName evidence="3">Competence protein CoiA</fullName>
    </recommendedName>
</protein>
<accession>A0ABX8EQ76</accession>
<evidence type="ECO:0000313" key="1">
    <source>
        <dbReference type="EMBL" id="QVT81503.1"/>
    </source>
</evidence>